<feature type="domain" description="2EXR" evidence="2">
    <location>
        <begin position="198"/>
        <end position="268"/>
    </location>
</feature>
<sequence length="368" mass="42849">MVRRQEQPLPYVHKEPGLRNLERAHTWASRANARVGTIVRRLEVLLDAYVNPDYKGQYAEEAAIVVEVKDVALASRAFAKNNVLLLFDIIKLFTKMYEDRVVVDRRFPDPRNIPRPERVGEVDANETEDEDTTGSSEDDDEAEREPMGIDKDEGNNGDSGDSDDSRHSEQDSLLPETYYTLAEFVTPMYRRQRSHEAFPQFARLPRELQLMVWERAPTPPPCLHFFMSQHPHLGGVNDAEAIFLPDNGLWLACKDARKEMRRQYTDALNQAMWHGCTYDITSPEDLAFQELRKFRGDCMRLWTRLRAQWRRLGRLRERLLMAARKLRKRTLYLDNGQTSVEFFVRSIRLVPMQNMELILGSLRYGFVG</sequence>
<organism evidence="3 4">
    <name type="scientific">Sporothrix curviconia</name>
    <dbReference type="NCBI Taxonomy" id="1260050"/>
    <lineage>
        <taxon>Eukaryota</taxon>
        <taxon>Fungi</taxon>
        <taxon>Dikarya</taxon>
        <taxon>Ascomycota</taxon>
        <taxon>Pezizomycotina</taxon>
        <taxon>Sordariomycetes</taxon>
        <taxon>Sordariomycetidae</taxon>
        <taxon>Ophiostomatales</taxon>
        <taxon>Ophiostomataceae</taxon>
        <taxon>Sporothrix</taxon>
    </lineage>
</organism>
<accession>A0ABP0BLP7</accession>
<evidence type="ECO:0000256" key="1">
    <source>
        <dbReference type="SAM" id="MobiDB-lite"/>
    </source>
</evidence>
<keyword evidence="4" id="KW-1185">Reference proteome</keyword>
<feature type="compositionally biased region" description="Basic and acidic residues" evidence="1">
    <location>
        <begin position="107"/>
        <end position="121"/>
    </location>
</feature>
<gene>
    <name evidence="3" type="ORF">SCUCBS95973_004057</name>
</gene>
<reference evidence="3 4" key="1">
    <citation type="submission" date="2024-01" db="EMBL/GenBank/DDBJ databases">
        <authorList>
            <person name="Allen C."/>
            <person name="Tagirdzhanova G."/>
        </authorList>
    </citation>
    <scope>NUCLEOTIDE SEQUENCE [LARGE SCALE GENOMIC DNA]</scope>
</reference>
<evidence type="ECO:0000313" key="3">
    <source>
        <dbReference type="EMBL" id="CAK7220139.1"/>
    </source>
</evidence>
<feature type="region of interest" description="Disordered" evidence="1">
    <location>
        <begin position="107"/>
        <end position="172"/>
    </location>
</feature>
<evidence type="ECO:0000313" key="4">
    <source>
        <dbReference type="Proteomes" id="UP001642405"/>
    </source>
</evidence>
<name>A0ABP0BLP7_9PEZI</name>
<comment type="caution">
    <text evidence="3">The sequence shown here is derived from an EMBL/GenBank/DDBJ whole genome shotgun (WGS) entry which is preliminary data.</text>
</comment>
<feature type="compositionally biased region" description="Acidic residues" evidence="1">
    <location>
        <begin position="123"/>
        <end position="143"/>
    </location>
</feature>
<protein>
    <recommendedName>
        <fullName evidence="2">2EXR domain-containing protein</fullName>
    </recommendedName>
</protein>
<proteinExistence type="predicted"/>
<evidence type="ECO:0000259" key="2">
    <source>
        <dbReference type="Pfam" id="PF20150"/>
    </source>
</evidence>
<dbReference type="Proteomes" id="UP001642405">
    <property type="component" value="Unassembled WGS sequence"/>
</dbReference>
<feature type="compositionally biased region" description="Basic and acidic residues" evidence="1">
    <location>
        <begin position="144"/>
        <end position="154"/>
    </location>
</feature>
<dbReference type="EMBL" id="CAWUHB010000019">
    <property type="protein sequence ID" value="CAK7220139.1"/>
    <property type="molecule type" value="Genomic_DNA"/>
</dbReference>
<dbReference type="Pfam" id="PF20150">
    <property type="entry name" value="2EXR"/>
    <property type="match status" value="1"/>
</dbReference>
<dbReference type="InterPro" id="IPR045518">
    <property type="entry name" value="2EXR"/>
</dbReference>